<accession>A0ABD2YNN1</accession>
<organism evidence="2 3">
    <name type="scientific">Cinchona calisaya</name>
    <dbReference type="NCBI Taxonomy" id="153742"/>
    <lineage>
        <taxon>Eukaryota</taxon>
        <taxon>Viridiplantae</taxon>
        <taxon>Streptophyta</taxon>
        <taxon>Embryophyta</taxon>
        <taxon>Tracheophyta</taxon>
        <taxon>Spermatophyta</taxon>
        <taxon>Magnoliopsida</taxon>
        <taxon>eudicotyledons</taxon>
        <taxon>Gunneridae</taxon>
        <taxon>Pentapetalae</taxon>
        <taxon>asterids</taxon>
        <taxon>lamiids</taxon>
        <taxon>Gentianales</taxon>
        <taxon>Rubiaceae</taxon>
        <taxon>Cinchonoideae</taxon>
        <taxon>Cinchoneae</taxon>
        <taxon>Cinchona</taxon>
    </lineage>
</organism>
<name>A0ABD2YNN1_9GENT</name>
<protein>
    <submittedName>
        <fullName evidence="2">Uncharacterized protein</fullName>
    </submittedName>
</protein>
<feature type="region of interest" description="Disordered" evidence="1">
    <location>
        <begin position="121"/>
        <end position="189"/>
    </location>
</feature>
<proteinExistence type="predicted"/>
<sequence length="189" mass="21138">MVAVQFTTDVHSQPFPLHSFVSGVAFTDVEIPLVPLSTYRGELAVFLTTEQIQILAKSLCFALVGKFLRVRPSIKALRYLDKFGWQWRKGQWQLIGYEEIPNFCHHCQKAGHSKAACLVKNPQLKSPNPNHKSNDEGKTPNLNSNKEGKNPVVGQAPKSITTHDKPAKKTQWIPKTVDSQGHAKRDATN</sequence>
<evidence type="ECO:0000256" key="1">
    <source>
        <dbReference type="SAM" id="MobiDB-lite"/>
    </source>
</evidence>
<dbReference type="EMBL" id="JBJUIK010000013">
    <property type="protein sequence ID" value="KAL3507168.1"/>
    <property type="molecule type" value="Genomic_DNA"/>
</dbReference>
<reference evidence="2 3" key="1">
    <citation type="submission" date="2024-11" db="EMBL/GenBank/DDBJ databases">
        <title>A near-complete genome assembly of Cinchona calisaya.</title>
        <authorList>
            <person name="Lian D.C."/>
            <person name="Zhao X.W."/>
            <person name="Wei L."/>
        </authorList>
    </citation>
    <scope>NUCLEOTIDE SEQUENCE [LARGE SCALE GENOMIC DNA]</scope>
    <source>
        <tissue evidence="2">Nenye</tissue>
    </source>
</reference>
<evidence type="ECO:0000313" key="2">
    <source>
        <dbReference type="EMBL" id="KAL3507168.1"/>
    </source>
</evidence>
<dbReference type="Proteomes" id="UP001630127">
    <property type="component" value="Unassembled WGS sequence"/>
</dbReference>
<dbReference type="AlphaFoldDB" id="A0ABD2YNN1"/>
<comment type="caution">
    <text evidence="2">The sequence shown here is derived from an EMBL/GenBank/DDBJ whole genome shotgun (WGS) entry which is preliminary data.</text>
</comment>
<keyword evidence="3" id="KW-1185">Reference proteome</keyword>
<gene>
    <name evidence="2" type="ORF">ACH5RR_032550</name>
</gene>
<evidence type="ECO:0000313" key="3">
    <source>
        <dbReference type="Proteomes" id="UP001630127"/>
    </source>
</evidence>